<dbReference type="InterPro" id="IPR003594">
    <property type="entry name" value="HATPase_dom"/>
</dbReference>
<evidence type="ECO:0000259" key="2">
    <source>
        <dbReference type="Pfam" id="PF13581"/>
    </source>
</evidence>
<keyword evidence="1" id="KW-0418">Kinase</keyword>
<sequence>MKDVSELNCLRLAALPSAVSTARRHAEFLLARWGMASLADTTALIVSGLVTNAVKAVGVVDEAPSWSDLRERLTTICLCLYCCPSGVVVEVWDSESRPPKRKEADERDESGCGIQLVEALSKQWGYRWPKTGGKWVWCELTIQDARSLSSITDSGGELLDERLILTIPKEDVCTN</sequence>
<comment type="caution">
    <text evidence="3">The sequence shown here is derived from an EMBL/GenBank/DDBJ whole genome shotgun (WGS) entry which is preliminary data.</text>
</comment>
<dbReference type="PANTHER" id="PTHR35526">
    <property type="entry name" value="ANTI-SIGMA-F FACTOR RSBW-RELATED"/>
    <property type="match status" value="1"/>
</dbReference>
<dbReference type="InterPro" id="IPR036890">
    <property type="entry name" value="HATPase_C_sf"/>
</dbReference>
<keyword evidence="4" id="KW-1185">Reference proteome</keyword>
<name>A0ABP8QN82_9ACTN</name>
<dbReference type="RefSeq" id="WP_345470343.1">
    <property type="nucleotide sequence ID" value="NZ_BAABHF010000040.1"/>
</dbReference>
<dbReference type="InterPro" id="IPR050267">
    <property type="entry name" value="Anti-sigma-factor_SerPK"/>
</dbReference>
<accession>A0ABP8QN82</accession>
<keyword evidence="1" id="KW-0808">Transferase</keyword>
<protein>
    <recommendedName>
        <fullName evidence="2">Histidine kinase/HSP90-like ATPase domain-containing protein</fullName>
    </recommendedName>
</protein>
<proteinExistence type="predicted"/>
<dbReference type="EMBL" id="BAABHF010000040">
    <property type="protein sequence ID" value="GAA4507079.1"/>
    <property type="molecule type" value="Genomic_DNA"/>
</dbReference>
<dbReference type="Gene3D" id="3.30.565.10">
    <property type="entry name" value="Histidine kinase-like ATPase, C-terminal domain"/>
    <property type="match status" value="1"/>
</dbReference>
<feature type="domain" description="Histidine kinase/HSP90-like ATPase" evidence="2">
    <location>
        <begin position="13"/>
        <end position="137"/>
    </location>
</feature>
<reference evidence="4" key="1">
    <citation type="journal article" date="2019" name="Int. J. Syst. Evol. Microbiol.">
        <title>The Global Catalogue of Microorganisms (GCM) 10K type strain sequencing project: providing services to taxonomists for standard genome sequencing and annotation.</title>
        <authorList>
            <consortium name="The Broad Institute Genomics Platform"/>
            <consortium name="The Broad Institute Genome Sequencing Center for Infectious Disease"/>
            <person name="Wu L."/>
            <person name="Ma J."/>
        </authorList>
    </citation>
    <scope>NUCLEOTIDE SEQUENCE [LARGE SCALE GENOMIC DNA]</scope>
    <source>
        <strain evidence="4">JCM 17933</strain>
    </source>
</reference>
<dbReference type="Pfam" id="PF13581">
    <property type="entry name" value="HATPase_c_2"/>
    <property type="match status" value="1"/>
</dbReference>
<evidence type="ECO:0000256" key="1">
    <source>
        <dbReference type="ARBA" id="ARBA00022527"/>
    </source>
</evidence>
<organism evidence="3 4">
    <name type="scientific">Actinoallomurus oryzae</name>
    <dbReference type="NCBI Taxonomy" id="502180"/>
    <lineage>
        <taxon>Bacteria</taxon>
        <taxon>Bacillati</taxon>
        <taxon>Actinomycetota</taxon>
        <taxon>Actinomycetes</taxon>
        <taxon>Streptosporangiales</taxon>
        <taxon>Thermomonosporaceae</taxon>
        <taxon>Actinoallomurus</taxon>
    </lineage>
</organism>
<dbReference type="PANTHER" id="PTHR35526:SF3">
    <property type="entry name" value="ANTI-SIGMA-F FACTOR RSBW"/>
    <property type="match status" value="1"/>
</dbReference>
<gene>
    <name evidence="3" type="ORF">GCM10023191_065020</name>
</gene>
<dbReference type="CDD" id="cd16936">
    <property type="entry name" value="HATPase_RsbW-like"/>
    <property type="match status" value="1"/>
</dbReference>
<dbReference type="Proteomes" id="UP001500503">
    <property type="component" value="Unassembled WGS sequence"/>
</dbReference>
<evidence type="ECO:0000313" key="4">
    <source>
        <dbReference type="Proteomes" id="UP001500503"/>
    </source>
</evidence>
<keyword evidence="1" id="KW-0723">Serine/threonine-protein kinase</keyword>
<evidence type="ECO:0000313" key="3">
    <source>
        <dbReference type="EMBL" id="GAA4507079.1"/>
    </source>
</evidence>